<gene>
    <name evidence="2" type="ORF">PACLA_8A027889</name>
</gene>
<dbReference type="Proteomes" id="UP001152795">
    <property type="component" value="Unassembled WGS sequence"/>
</dbReference>
<evidence type="ECO:0000313" key="2">
    <source>
        <dbReference type="EMBL" id="CAB4015826.1"/>
    </source>
</evidence>
<name>A0A6S7IDR8_PARCT</name>
<reference evidence="2" key="1">
    <citation type="submission" date="2020-04" db="EMBL/GenBank/DDBJ databases">
        <authorList>
            <person name="Alioto T."/>
            <person name="Alioto T."/>
            <person name="Gomez Garrido J."/>
        </authorList>
    </citation>
    <scope>NUCLEOTIDE SEQUENCE</scope>
    <source>
        <strain evidence="2">A484AB</strain>
    </source>
</reference>
<accession>A0A6S7IDR8</accession>
<comment type="caution">
    <text evidence="2">The sequence shown here is derived from an EMBL/GenBank/DDBJ whole genome shotgun (WGS) entry which is preliminary data.</text>
</comment>
<evidence type="ECO:0000313" key="3">
    <source>
        <dbReference type="Proteomes" id="UP001152795"/>
    </source>
</evidence>
<keyword evidence="3" id="KW-1185">Reference proteome</keyword>
<feature type="region of interest" description="Disordered" evidence="1">
    <location>
        <begin position="1"/>
        <end position="33"/>
    </location>
</feature>
<dbReference type="AlphaFoldDB" id="A0A6S7IDR8"/>
<protein>
    <submittedName>
        <fullName evidence="2">Uncharacterized protein</fullName>
    </submittedName>
</protein>
<feature type="compositionally biased region" description="Basic and acidic residues" evidence="1">
    <location>
        <begin position="16"/>
        <end position="29"/>
    </location>
</feature>
<evidence type="ECO:0000256" key="1">
    <source>
        <dbReference type="SAM" id="MobiDB-lite"/>
    </source>
</evidence>
<proteinExistence type="predicted"/>
<dbReference type="EMBL" id="CACRXK020008860">
    <property type="protein sequence ID" value="CAB4015826.1"/>
    <property type="molecule type" value="Genomic_DNA"/>
</dbReference>
<organism evidence="2 3">
    <name type="scientific">Paramuricea clavata</name>
    <name type="common">Red gorgonian</name>
    <name type="synonym">Violescent sea-whip</name>
    <dbReference type="NCBI Taxonomy" id="317549"/>
    <lineage>
        <taxon>Eukaryota</taxon>
        <taxon>Metazoa</taxon>
        <taxon>Cnidaria</taxon>
        <taxon>Anthozoa</taxon>
        <taxon>Octocorallia</taxon>
        <taxon>Malacalcyonacea</taxon>
        <taxon>Plexauridae</taxon>
        <taxon>Paramuricea</taxon>
    </lineage>
</organism>
<sequence length="52" mass="5766">MAEQEKTKNHPGGLSDKADEADPKMKGQKENFPLATKSGLIELRLVSTPWEI</sequence>